<dbReference type="AlphaFoldDB" id="G7PPZ7"/>
<dbReference type="PANTHER" id="PTHR23320:SF37">
    <property type="entry name" value="MEMBRANE-SPANNING 4-DOMAINS SUBFAMILY A MEMBER 18"/>
    <property type="match status" value="1"/>
</dbReference>
<dbReference type="Proteomes" id="UP000009130">
    <property type="component" value="Chromosome 14"/>
</dbReference>
<feature type="non-terminal residue" evidence="6">
    <location>
        <position position="1"/>
    </location>
</feature>
<proteinExistence type="inferred from homology"/>
<keyword evidence="4" id="KW-1133">Transmembrane helix</keyword>
<dbReference type="InterPro" id="IPR007237">
    <property type="entry name" value="CD20-like"/>
</dbReference>
<dbReference type="PANTHER" id="PTHR23320">
    <property type="entry name" value="MEMBRANE-SPANNING 4-DOMAINS SUBFAMILY A MS4A -RELATED"/>
    <property type="match status" value="1"/>
</dbReference>
<keyword evidence="3" id="KW-0812">Transmembrane</keyword>
<accession>G7PPZ7</accession>
<comment type="subcellular location">
    <subcellularLocation>
        <location evidence="1">Membrane</location>
        <topology evidence="1">Multi-pass membrane protein</topology>
    </subcellularLocation>
</comment>
<evidence type="ECO:0000313" key="6">
    <source>
        <dbReference type="EMBL" id="EHH56187.1"/>
    </source>
</evidence>
<evidence type="ECO:0000256" key="5">
    <source>
        <dbReference type="ARBA" id="ARBA00023136"/>
    </source>
</evidence>
<evidence type="ECO:0000256" key="4">
    <source>
        <dbReference type="ARBA" id="ARBA00022989"/>
    </source>
</evidence>
<evidence type="ECO:0000256" key="2">
    <source>
        <dbReference type="ARBA" id="ARBA00009565"/>
    </source>
</evidence>
<evidence type="ECO:0000256" key="1">
    <source>
        <dbReference type="ARBA" id="ARBA00004141"/>
    </source>
</evidence>
<protein>
    <submittedName>
        <fullName evidence="6">Uncharacterized protein</fullName>
    </submittedName>
</protein>
<reference evidence="6" key="1">
    <citation type="journal article" date="2011" name="Nat. Biotechnol.">
        <title>Genome sequencing and comparison of two nonhuman primate animal models, the cynomolgus and Chinese rhesus macaques.</title>
        <authorList>
            <person name="Yan G."/>
            <person name="Zhang G."/>
            <person name="Fang X."/>
            <person name="Zhang Y."/>
            <person name="Li C."/>
            <person name="Ling F."/>
            <person name="Cooper D.N."/>
            <person name="Li Q."/>
            <person name="Li Y."/>
            <person name="van Gool A.J."/>
            <person name="Du H."/>
            <person name="Chen J."/>
            <person name="Chen R."/>
            <person name="Zhang P."/>
            <person name="Huang Z."/>
            <person name="Thompson J.R."/>
            <person name="Meng Y."/>
            <person name="Bai Y."/>
            <person name="Wang J."/>
            <person name="Zhuo M."/>
            <person name="Wang T."/>
            <person name="Huang Y."/>
            <person name="Wei L."/>
            <person name="Li J."/>
            <person name="Wang Z."/>
            <person name="Hu H."/>
            <person name="Yang P."/>
            <person name="Le L."/>
            <person name="Stenson P.D."/>
            <person name="Li B."/>
            <person name="Liu X."/>
            <person name="Ball E.V."/>
            <person name="An N."/>
            <person name="Huang Q."/>
            <person name="Zhang Y."/>
            <person name="Fan W."/>
            <person name="Zhang X."/>
            <person name="Li Y."/>
            <person name="Wang W."/>
            <person name="Katze M.G."/>
            <person name="Su B."/>
            <person name="Nielsen R."/>
            <person name="Yang H."/>
            <person name="Wang J."/>
            <person name="Wang X."/>
            <person name="Wang J."/>
        </authorList>
    </citation>
    <scope>NUCLEOTIDE SEQUENCE [LARGE SCALE GENOMIC DNA]</scope>
    <source>
        <strain evidence="6">CE-4</strain>
    </source>
</reference>
<name>G7PPZ7_MACFA</name>
<dbReference type="GO" id="GO:0007166">
    <property type="term" value="P:cell surface receptor signaling pathway"/>
    <property type="evidence" value="ECO:0007669"/>
    <property type="project" value="TreeGrafter"/>
</dbReference>
<evidence type="ECO:0000256" key="3">
    <source>
        <dbReference type="ARBA" id="ARBA00022692"/>
    </source>
</evidence>
<feature type="non-terminal residue" evidence="6">
    <location>
        <position position="47"/>
    </location>
</feature>
<dbReference type="EMBL" id="CM001289">
    <property type="protein sequence ID" value="EHH56187.1"/>
    <property type="molecule type" value="Genomic_DNA"/>
</dbReference>
<dbReference type="InterPro" id="IPR030417">
    <property type="entry name" value="MS4A"/>
</dbReference>
<dbReference type="Pfam" id="PF04103">
    <property type="entry name" value="CD20"/>
    <property type="match status" value="1"/>
</dbReference>
<sequence length="47" mass="4999">VTWVSGYPLWGGLSYIISGSLSVWAAKDPSPCVVNSSIILNIISSLF</sequence>
<organism>
    <name type="scientific">Macaca fascicularis</name>
    <name type="common">Crab-eating macaque</name>
    <name type="synonym">Cynomolgus monkey</name>
    <dbReference type="NCBI Taxonomy" id="9541"/>
    <lineage>
        <taxon>Eukaryota</taxon>
        <taxon>Metazoa</taxon>
        <taxon>Chordata</taxon>
        <taxon>Craniata</taxon>
        <taxon>Vertebrata</taxon>
        <taxon>Euteleostomi</taxon>
        <taxon>Mammalia</taxon>
        <taxon>Eutheria</taxon>
        <taxon>Euarchontoglires</taxon>
        <taxon>Primates</taxon>
        <taxon>Haplorrhini</taxon>
        <taxon>Catarrhini</taxon>
        <taxon>Cercopithecidae</taxon>
        <taxon>Cercopithecinae</taxon>
        <taxon>Macaca</taxon>
    </lineage>
</organism>
<dbReference type="GO" id="GO:0005886">
    <property type="term" value="C:plasma membrane"/>
    <property type="evidence" value="ECO:0007669"/>
    <property type="project" value="TreeGrafter"/>
</dbReference>
<dbReference type="eggNOG" id="ENOG502RZ20">
    <property type="taxonomic scope" value="Eukaryota"/>
</dbReference>
<gene>
    <name evidence="6" type="ORF">EGM_05547</name>
</gene>
<comment type="similarity">
    <text evidence="2">Belongs to the MS4A family.</text>
</comment>
<keyword evidence="5" id="KW-0472">Membrane</keyword>